<gene>
    <name evidence="2" type="ORF">BCR42DRAFT_407695</name>
</gene>
<evidence type="ECO:0000256" key="1">
    <source>
        <dbReference type="SAM" id="MobiDB-lite"/>
    </source>
</evidence>
<sequence length="133" mass="14353">MTSTYSFASKTTNASASMDSIMGMFLPKPLESSPPSSSHSSSSFRTTTPSSTYASDPELYMGDDSDCDYAQALMQSGMFSTDLNPSSSVFDQDSDCSDTDDHTQVSINRLRLLLAHLNPHTSSSAKGKSKSFY</sequence>
<reference evidence="2 3" key="1">
    <citation type="submission" date="2016-07" db="EMBL/GenBank/DDBJ databases">
        <title>Pervasive Adenine N6-methylation of Active Genes in Fungi.</title>
        <authorList>
            <consortium name="DOE Joint Genome Institute"/>
            <person name="Mondo S.J."/>
            <person name="Dannebaum R.O."/>
            <person name="Kuo R.C."/>
            <person name="Labutti K."/>
            <person name="Haridas S."/>
            <person name="Kuo A."/>
            <person name="Salamov A."/>
            <person name="Ahrendt S.R."/>
            <person name="Lipzen A."/>
            <person name="Sullivan W."/>
            <person name="Andreopoulos W.B."/>
            <person name="Clum A."/>
            <person name="Lindquist E."/>
            <person name="Daum C."/>
            <person name="Ramamoorthy G.K."/>
            <person name="Gryganskyi A."/>
            <person name="Culley D."/>
            <person name="Magnuson J.K."/>
            <person name="James T.Y."/>
            <person name="O'Malley M.A."/>
            <person name="Stajich J.E."/>
            <person name="Spatafora J.W."/>
            <person name="Visel A."/>
            <person name="Grigoriev I.V."/>
        </authorList>
    </citation>
    <scope>NUCLEOTIDE SEQUENCE [LARGE SCALE GENOMIC DNA]</scope>
    <source>
        <strain evidence="2 3">NRRL 1336</strain>
    </source>
</reference>
<dbReference type="OrthoDB" id="2289992at2759"/>
<comment type="caution">
    <text evidence="2">The sequence shown here is derived from an EMBL/GenBank/DDBJ whole genome shotgun (WGS) entry which is preliminary data.</text>
</comment>
<evidence type="ECO:0000313" key="3">
    <source>
        <dbReference type="Proteomes" id="UP000193560"/>
    </source>
</evidence>
<evidence type="ECO:0000313" key="2">
    <source>
        <dbReference type="EMBL" id="ORZ21520.1"/>
    </source>
</evidence>
<dbReference type="AlphaFoldDB" id="A0A1X2ISK3"/>
<organism evidence="2 3">
    <name type="scientific">Absidia repens</name>
    <dbReference type="NCBI Taxonomy" id="90262"/>
    <lineage>
        <taxon>Eukaryota</taxon>
        <taxon>Fungi</taxon>
        <taxon>Fungi incertae sedis</taxon>
        <taxon>Mucoromycota</taxon>
        <taxon>Mucoromycotina</taxon>
        <taxon>Mucoromycetes</taxon>
        <taxon>Mucorales</taxon>
        <taxon>Cunninghamellaceae</taxon>
        <taxon>Absidia</taxon>
    </lineage>
</organism>
<feature type="region of interest" description="Disordered" evidence="1">
    <location>
        <begin position="25"/>
        <end position="59"/>
    </location>
</feature>
<dbReference type="EMBL" id="MCGE01000005">
    <property type="protein sequence ID" value="ORZ21520.1"/>
    <property type="molecule type" value="Genomic_DNA"/>
</dbReference>
<keyword evidence="3" id="KW-1185">Reference proteome</keyword>
<accession>A0A1X2ISK3</accession>
<dbReference type="Proteomes" id="UP000193560">
    <property type="component" value="Unassembled WGS sequence"/>
</dbReference>
<proteinExistence type="predicted"/>
<protein>
    <submittedName>
        <fullName evidence="2">Uncharacterized protein</fullName>
    </submittedName>
</protein>
<name>A0A1X2ISK3_9FUNG</name>
<feature type="compositionally biased region" description="Low complexity" evidence="1">
    <location>
        <begin position="33"/>
        <end position="52"/>
    </location>
</feature>